<reference evidence="3 4" key="1">
    <citation type="submission" date="2012-09" db="EMBL/GenBank/DDBJ databases">
        <title>Genome Sequence of alkane-degrading Bacterium Alcanivorax venustensis ISO4.</title>
        <authorList>
            <person name="Lai Q."/>
            <person name="Shao Z."/>
        </authorList>
    </citation>
    <scope>NUCLEOTIDE SEQUENCE [LARGE SCALE GENOMIC DNA]</scope>
    <source>
        <strain evidence="3 4">ISO4</strain>
    </source>
</reference>
<feature type="compositionally biased region" description="Low complexity" evidence="1">
    <location>
        <begin position="94"/>
        <end position="103"/>
    </location>
</feature>
<evidence type="ECO:0000256" key="1">
    <source>
        <dbReference type="SAM" id="MobiDB-lite"/>
    </source>
</evidence>
<dbReference type="RefSeq" id="WP_194855964.1">
    <property type="nucleotide sequence ID" value="NZ_ARXR01000012.1"/>
</dbReference>
<sequence length="373" mass="40750">MAGQYKTRCPHCGAQFKISDEHLGQARGAVRCGSCLQIFQATDHFVGETPARPHADDNDTTPTGDNAGQWQYALDDDEDTDGRDDGKKSGGFGDSELSDSFLSLDRDGDEGLGEDFSDMEGAGRAGGSDDTDEAWAEALLEDLDDEDEPAPASAPPPKPRPAAASRPDPISEHDDQFEFLNSTPTRRHKVANERLDYMAAPPSGPAVTAKWALLSVLALVLLAAQYAFFHFDTLARSPQWRPLYAEACQLLGCQLPLQTDLSRLRGANLVVRSHPHYQNALMVDALLFNEGDWPQPFPALELTFKDLRGDTVAMRRFAPSEYLRGELAGLDAMPVDTPVHIALEIVDPGERAVNYNLRLRAPAPPSSRVSQRP</sequence>
<dbReference type="InterPro" id="IPR011723">
    <property type="entry name" value="Znf/thioredoxin_put"/>
</dbReference>
<dbReference type="EMBL" id="ARXR01000012">
    <property type="protein sequence ID" value="MBF5053157.1"/>
    <property type="molecule type" value="Genomic_DNA"/>
</dbReference>
<dbReference type="Pfam" id="PF13717">
    <property type="entry name" value="Zn_ribbon_4"/>
    <property type="match status" value="1"/>
</dbReference>
<dbReference type="GeneID" id="99765922"/>
<feature type="compositionally biased region" description="Acidic residues" evidence="1">
    <location>
        <begin position="107"/>
        <end position="118"/>
    </location>
</feature>
<dbReference type="Pfam" id="PF11906">
    <property type="entry name" value="DUF3426"/>
    <property type="match status" value="1"/>
</dbReference>
<feature type="domain" description="Zinc finger/thioredoxin putative" evidence="2">
    <location>
        <begin position="6"/>
        <end position="39"/>
    </location>
</feature>
<evidence type="ECO:0000313" key="3">
    <source>
        <dbReference type="EMBL" id="MBF5053157.1"/>
    </source>
</evidence>
<comment type="caution">
    <text evidence="3">The sequence shown here is derived from an EMBL/GenBank/DDBJ whole genome shotgun (WGS) entry which is preliminary data.</text>
</comment>
<dbReference type="NCBIfam" id="TIGR02098">
    <property type="entry name" value="MJ0042_CXXC"/>
    <property type="match status" value="1"/>
</dbReference>
<evidence type="ECO:0000259" key="2">
    <source>
        <dbReference type="Pfam" id="PF13717"/>
    </source>
</evidence>
<accession>A0ABS0AGA4</accession>
<organism evidence="3 4">
    <name type="scientific">Alloalcanivorax venustensis ISO4</name>
    <dbReference type="NCBI Taxonomy" id="1177184"/>
    <lineage>
        <taxon>Bacteria</taxon>
        <taxon>Pseudomonadati</taxon>
        <taxon>Pseudomonadota</taxon>
        <taxon>Gammaproteobacteria</taxon>
        <taxon>Oceanospirillales</taxon>
        <taxon>Alcanivoracaceae</taxon>
        <taxon>Alloalcanivorax</taxon>
    </lineage>
</organism>
<dbReference type="Proteomes" id="UP000644441">
    <property type="component" value="Unassembled WGS sequence"/>
</dbReference>
<protein>
    <recommendedName>
        <fullName evidence="2">Zinc finger/thioredoxin putative domain-containing protein</fullName>
    </recommendedName>
</protein>
<gene>
    <name evidence="3" type="ORF">ISO4_01759</name>
</gene>
<keyword evidence="4" id="KW-1185">Reference proteome</keyword>
<name>A0ABS0AGA4_9GAMM</name>
<feature type="region of interest" description="Disordered" evidence="1">
    <location>
        <begin position="145"/>
        <end position="185"/>
    </location>
</feature>
<evidence type="ECO:0000313" key="4">
    <source>
        <dbReference type="Proteomes" id="UP000644441"/>
    </source>
</evidence>
<dbReference type="InterPro" id="IPR021834">
    <property type="entry name" value="DUF3426"/>
</dbReference>
<feature type="region of interest" description="Disordered" evidence="1">
    <location>
        <begin position="48"/>
        <end position="131"/>
    </location>
</feature>
<proteinExistence type="predicted"/>
<feature type="compositionally biased region" description="Polar residues" evidence="1">
    <location>
        <begin position="60"/>
        <end position="69"/>
    </location>
</feature>